<name>A0AAD7EVX8_9AGAR</name>
<protein>
    <submittedName>
        <fullName evidence="1">Uncharacterized protein</fullName>
    </submittedName>
</protein>
<evidence type="ECO:0000313" key="2">
    <source>
        <dbReference type="Proteomes" id="UP001218218"/>
    </source>
</evidence>
<accession>A0AAD7EVX8</accession>
<gene>
    <name evidence="1" type="ORF">DFH08DRAFT_689652</name>
</gene>
<sequence length="129" mass="15411">EELLAIRAQQLSRRDPKMREANEKIRESRRRAIDDLAKRHQYQFDFADYEEGMYVWLRESKLDETKGDKGTWLYSGPYIIHEKHPHDAFVLRELSGAVLKGHVNIRRLRLFYFRPSNQTLKTSLNPKSH</sequence>
<reference evidence="1" key="1">
    <citation type="submission" date="2023-03" db="EMBL/GenBank/DDBJ databases">
        <title>Massive genome expansion in bonnet fungi (Mycena s.s.) driven by repeated elements and novel gene families across ecological guilds.</title>
        <authorList>
            <consortium name="Lawrence Berkeley National Laboratory"/>
            <person name="Harder C.B."/>
            <person name="Miyauchi S."/>
            <person name="Viragh M."/>
            <person name="Kuo A."/>
            <person name="Thoen E."/>
            <person name="Andreopoulos B."/>
            <person name="Lu D."/>
            <person name="Skrede I."/>
            <person name="Drula E."/>
            <person name="Henrissat B."/>
            <person name="Morin E."/>
            <person name="Kohler A."/>
            <person name="Barry K."/>
            <person name="LaButti K."/>
            <person name="Morin E."/>
            <person name="Salamov A."/>
            <person name="Lipzen A."/>
            <person name="Mereny Z."/>
            <person name="Hegedus B."/>
            <person name="Baldrian P."/>
            <person name="Stursova M."/>
            <person name="Weitz H."/>
            <person name="Taylor A."/>
            <person name="Grigoriev I.V."/>
            <person name="Nagy L.G."/>
            <person name="Martin F."/>
            <person name="Kauserud H."/>
        </authorList>
    </citation>
    <scope>NUCLEOTIDE SEQUENCE</scope>
    <source>
        <strain evidence="1">CBHHK002</strain>
    </source>
</reference>
<dbReference type="Proteomes" id="UP001218218">
    <property type="component" value="Unassembled WGS sequence"/>
</dbReference>
<evidence type="ECO:0000313" key="1">
    <source>
        <dbReference type="EMBL" id="KAJ7355169.1"/>
    </source>
</evidence>
<dbReference type="EMBL" id="JARIHO010000009">
    <property type="protein sequence ID" value="KAJ7355169.1"/>
    <property type="molecule type" value="Genomic_DNA"/>
</dbReference>
<keyword evidence="2" id="KW-1185">Reference proteome</keyword>
<proteinExistence type="predicted"/>
<dbReference type="AlphaFoldDB" id="A0AAD7EVX8"/>
<feature type="non-terminal residue" evidence="1">
    <location>
        <position position="1"/>
    </location>
</feature>
<organism evidence="1 2">
    <name type="scientific">Mycena albidolilacea</name>
    <dbReference type="NCBI Taxonomy" id="1033008"/>
    <lineage>
        <taxon>Eukaryota</taxon>
        <taxon>Fungi</taxon>
        <taxon>Dikarya</taxon>
        <taxon>Basidiomycota</taxon>
        <taxon>Agaricomycotina</taxon>
        <taxon>Agaricomycetes</taxon>
        <taxon>Agaricomycetidae</taxon>
        <taxon>Agaricales</taxon>
        <taxon>Marasmiineae</taxon>
        <taxon>Mycenaceae</taxon>
        <taxon>Mycena</taxon>
    </lineage>
</organism>
<comment type="caution">
    <text evidence="1">The sequence shown here is derived from an EMBL/GenBank/DDBJ whole genome shotgun (WGS) entry which is preliminary data.</text>
</comment>